<dbReference type="InParanoid" id="A0A4S2MVP6"/>
<feature type="compositionally biased region" description="Basic and acidic residues" evidence="1">
    <location>
        <begin position="310"/>
        <end position="320"/>
    </location>
</feature>
<feature type="compositionally biased region" description="Basic and acidic residues" evidence="1">
    <location>
        <begin position="431"/>
        <end position="449"/>
    </location>
</feature>
<evidence type="ECO:0000259" key="2">
    <source>
        <dbReference type="Pfam" id="PF26147"/>
    </source>
</evidence>
<feature type="compositionally biased region" description="Basic and acidic residues" evidence="1">
    <location>
        <begin position="345"/>
        <end position="356"/>
    </location>
</feature>
<organism evidence="3 4">
    <name type="scientific">Ascodesmis nigricans</name>
    <dbReference type="NCBI Taxonomy" id="341454"/>
    <lineage>
        <taxon>Eukaryota</taxon>
        <taxon>Fungi</taxon>
        <taxon>Dikarya</taxon>
        <taxon>Ascomycota</taxon>
        <taxon>Pezizomycotina</taxon>
        <taxon>Pezizomycetes</taxon>
        <taxon>Pezizales</taxon>
        <taxon>Ascodesmidaceae</taxon>
        <taxon>Ascodesmis</taxon>
    </lineage>
</organism>
<dbReference type="Pfam" id="PF26147">
    <property type="entry name" value="AB_HYDROLASE_YMC0-YMC35"/>
    <property type="match status" value="1"/>
</dbReference>
<dbReference type="OrthoDB" id="5598028at2759"/>
<proteinExistence type="predicted"/>
<feature type="region of interest" description="Disordered" evidence="1">
    <location>
        <begin position="1"/>
        <end position="111"/>
    </location>
</feature>
<dbReference type="PANTHER" id="PTHR47349:SF1">
    <property type="entry name" value="AER328WP"/>
    <property type="match status" value="1"/>
</dbReference>
<reference evidence="3 4" key="1">
    <citation type="submission" date="2019-04" db="EMBL/GenBank/DDBJ databases">
        <title>Comparative genomics and transcriptomics to analyze fruiting body development in filamentous ascomycetes.</title>
        <authorList>
            <consortium name="DOE Joint Genome Institute"/>
            <person name="Lutkenhaus R."/>
            <person name="Traeger S."/>
            <person name="Breuer J."/>
            <person name="Kuo A."/>
            <person name="Lipzen A."/>
            <person name="Pangilinan J."/>
            <person name="Dilworth D."/>
            <person name="Sandor L."/>
            <person name="Poggeler S."/>
            <person name="Barry K."/>
            <person name="Grigoriev I.V."/>
            <person name="Nowrousian M."/>
        </authorList>
    </citation>
    <scope>NUCLEOTIDE SEQUENCE [LARGE SCALE GENOMIC DNA]</scope>
    <source>
        <strain evidence="3 4">CBS 389.68</strain>
    </source>
</reference>
<evidence type="ECO:0000313" key="4">
    <source>
        <dbReference type="Proteomes" id="UP000298138"/>
    </source>
</evidence>
<feature type="region of interest" description="Disordered" evidence="1">
    <location>
        <begin position="165"/>
        <end position="192"/>
    </location>
</feature>
<feature type="compositionally biased region" description="Pro residues" evidence="1">
    <location>
        <begin position="466"/>
        <end position="482"/>
    </location>
</feature>
<evidence type="ECO:0000256" key="1">
    <source>
        <dbReference type="SAM" id="MobiDB-lite"/>
    </source>
</evidence>
<gene>
    <name evidence="3" type="ORF">EX30DRAFT_332130</name>
</gene>
<keyword evidence="4" id="KW-1185">Reference proteome</keyword>
<accession>A0A4S2MVP6</accession>
<dbReference type="AlphaFoldDB" id="A0A4S2MVP6"/>
<feature type="compositionally biased region" description="Low complexity" evidence="1">
    <location>
        <begin position="450"/>
        <end position="465"/>
    </location>
</feature>
<feature type="compositionally biased region" description="Gly residues" evidence="1">
    <location>
        <begin position="169"/>
        <end position="178"/>
    </location>
</feature>
<dbReference type="Proteomes" id="UP000298138">
    <property type="component" value="Unassembled WGS sequence"/>
</dbReference>
<feature type="compositionally biased region" description="Polar residues" evidence="1">
    <location>
        <begin position="571"/>
        <end position="585"/>
    </location>
</feature>
<feature type="compositionally biased region" description="Basic and acidic residues" evidence="1">
    <location>
        <begin position="377"/>
        <end position="391"/>
    </location>
</feature>
<evidence type="ECO:0000313" key="3">
    <source>
        <dbReference type="EMBL" id="TGZ80604.1"/>
    </source>
</evidence>
<protein>
    <recommendedName>
        <fullName evidence="2">YMC020W-like alpha/beta hydrolase domain-containing protein</fullName>
    </recommendedName>
</protein>
<feature type="compositionally biased region" description="Basic and acidic residues" evidence="1">
    <location>
        <begin position="276"/>
        <end position="290"/>
    </location>
</feature>
<dbReference type="EMBL" id="ML220124">
    <property type="protein sequence ID" value="TGZ80604.1"/>
    <property type="molecule type" value="Genomic_DNA"/>
</dbReference>
<feature type="compositionally biased region" description="Basic and acidic residues" evidence="1">
    <location>
        <begin position="399"/>
        <end position="412"/>
    </location>
</feature>
<name>A0A4S2MVP6_9PEZI</name>
<dbReference type="InterPro" id="IPR058934">
    <property type="entry name" value="YMC020W-like"/>
</dbReference>
<feature type="compositionally biased region" description="Low complexity" evidence="1">
    <location>
        <begin position="500"/>
        <end position="510"/>
    </location>
</feature>
<dbReference type="InterPro" id="IPR058933">
    <property type="entry name" value="YMC020W-like_ab_hydrolase"/>
</dbReference>
<feature type="compositionally biased region" description="Low complexity" evidence="1">
    <location>
        <begin position="17"/>
        <end position="91"/>
    </location>
</feature>
<feature type="compositionally biased region" description="Basic residues" evidence="1">
    <location>
        <begin position="98"/>
        <end position="108"/>
    </location>
</feature>
<feature type="domain" description="YMC020W-like alpha/beta hydrolase" evidence="2">
    <location>
        <begin position="602"/>
        <end position="961"/>
    </location>
</feature>
<feature type="region of interest" description="Disordered" evidence="1">
    <location>
        <begin position="256"/>
        <end position="586"/>
    </location>
</feature>
<dbReference type="PANTHER" id="PTHR47349">
    <property type="entry name" value="CHROMOSOME 8, WHOLE GENOME SHOTGUN SEQUENCE"/>
    <property type="match status" value="1"/>
</dbReference>
<sequence length="1003" mass="107481">MAPLGRRFGRGKVKLETATTGNPATTTTATTGNPATTTTATTTPTTTTNPATTTPTNPAITLPAESSTSSSSSAPIAETSTPAPAATSPESGSQTPKPKAKPKSKAKKSTFPSVLALSAASVSATAIPPIVDTLTTTPPTPKLKSARSAEAVATVEYAYAAGECTRSGSGSGGQGGDGAASVKSMPIGKDQTKRASWFTRKRNMGVATAKSPAVTDVARENVVGESLPAATAPAMETSTGGEERPVSALEEIVTLPEPTPQQQNVAEAMTQAPKAAAEETKITDAAEDRVPTAPLESVPESAPESVPEAVKPDTTEDKPKSNPRTSWVGWWYGQPAQNVENVETDETRTPETHVKEAMTSNAATAPEQPDDNDDDETPKTTDNENEGKMDDDTASTKSGAKDLEEARREEAKQVAVKKGWFGFWGGSAQEEEGKKVEVVPKDTQLEHVPEQVAEVAAEETQVGQVSPPPPAEQVPPPPPPPGKSGGYGLGWFWSQKEEPATTTETKPTVEQGEVAVVKDDSKQPPQPKKTAIKVPEPPKPLKGSASTTALPDDTASVISKAPSTAPVKPENASTASLPPSLTTDDSAARKKLHKALPQNHLLPAFESCYTYPPHSSLLQQLTRLTPLPSFLRPASLPQENHLYLTRNPPKITRAVAIGVHGFFPMRLVRTVLGEPTGTSKRFANHAANSIRRWADAHSLPIEIETIALEGEGKVADRVLMLWNLLQSWIHAVKAADFIVIAAHSQGVPVGMQLLAKMIEEGVVKNAVRIAFIGMAGINLGPFGHLPVSILTGSAKELFEFQKQNSPPSQAYYAALEKVLKHNHTRICLVGSIDDQLVPLESSVMANISHPYIYRAVFVDGRLHTPDFLSHLVGFALKLRNLGVRDHGLVRELSSPLAGSLYGGEGHSRIYDDGCVYDLGIRHALETDTMQGEPKLLIEPFELPTNANPFFLPWSMRGLLEEPVVRTRLQREGRGLLEMFEEWRPQTKQLRDVKWRLEAVRSKL</sequence>